<reference evidence="1" key="1">
    <citation type="submission" date="2022-08" db="EMBL/GenBank/DDBJ databases">
        <title>Genome Sequence of Lecanicillium fungicola.</title>
        <authorList>
            <person name="Buettner E."/>
        </authorList>
    </citation>
    <scope>NUCLEOTIDE SEQUENCE</scope>
    <source>
        <strain evidence="1">Babe33</strain>
    </source>
</reference>
<comment type="caution">
    <text evidence="1">The sequence shown here is derived from an EMBL/GenBank/DDBJ whole genome shotgun (WGS) entry which is preliminary data.</text>
</comment>
<evidence type="ECO:0000313" key="2">
    <source>
        <dbReference type="Proteomes" id="UP001143910"/>
    </source>
</evidence>
<evidence type="ECO:0000313" key="1">
    <source>
        <dbReference type="EMBL" id="KAJ2979241.1"/>
    </source>
</evidence>
<name>A0ACC1NL44_9HYPO</name>
<dbReference type="Proteomes" id="UP001143910">
    <property type="component" value="Unassembled WGS sequence"/>
</dbReference>
<gene>
    <name evidence="1" type="ORF">NQ176_g3370</name>
</gene>
<proteinExistence type="predicted"/>
<dbReference type="EMBL" id="JANJQO010000301">
    <property type="protein sequence ID" value="KAJ2979241.1"/>
    <property type="molecule type" value="Genomic_DNA"/>
</dbReference>
<keyword evidence="2" id="KW-1185">Reference proteome</keyword>
<accession>A0ACC1NL44</accession>
<sequence>MLELCGCIDVEIVKNTVPTDKETFLAHSIIALSSLYLTDVEAASHARFDNAKAFTAFYRSKAQALSRALSDEPSGIGSPATAMPGCIVPLTSRQKVLCIQANLVLGLCELLTMATYKSWLHVGLAIRMAQALRMRREFNRRLAPRQREIRRRTFWACVILDRLVAYCTHRTQTIDLSLIKLHLPCTEVDFAFGHESSGPMASELDGGIPTTAAEKLSLAYFIKTFLLWSPIAQIYVDGGRRTDSSNREHPLVRSRKFEAAMSAWRDSLPDEMQWSERNLRAHQSIGQISHFATMHLLIQHAMFLSHHEYLPHSEDADILQGKSLDDLVATSPPSDNDALVISICLGGANQVVSILKVLESVTIDPGCTPLGICAGIPLVTAASVLLWTHHCSSTAALSAQLSDSQVMQAKADVDHIVSVLDSWAVTWQLARAWANCIRLLDEFYQTKYLRINRQPVNGASPTALQPGAMSMPASPTPLCDGDGYPDSTMIPNQTYYKVRLITGLILEQPELCRKLLQTPTELPEPENQVDLWEFDIDDFTWMNDSDLVMAAATLQKFA</sequence>
<protein>
    <submittedName>
        <fullName evidence="1">Uncharacterized protein</fullName>
    </submittedName>
</protein>
<organism evidence="1 2">
    <name type="scientific">Zarea fungicola</name>
    <dbReference type="NCBI Taxonomy" id="93591"/>
    <lineage>
        <taxon>Eukaryota</taxon>
        <taxon>Fungi</taxon>
        <taxon>Dikarya</taxon>
        <taxon>Ascomycota</taxon>
        <taxon>Pezizomycotina</taxon>
        <taxon>Sordariomycetes</taxon>
        <taxon>Hypocreomycetidae</taxon>
        <taxon>Hypocreales</taxon>
        <taxon>Cordycipitaceae</taxon>
        <taxon>Zarea</taxon>
    </lineage>
</organism>